<dbReference type="AlphaFoldDB" id="A0A074M9C1"/>
<gene>
    <name evidence="1" type="ORF">EH31_01685</name>
</gene>
<protein>
    <recommendedName>
        <fullName evidence="3">DOMON-like domain-containing protein</fullName>
    </recommendedName>
</protein>
<organism evidence="1 2">
    <name type="scientific">Erythrobacter longus</name>
    <dbReference type="NCBI Taxonomy" id="1044"/>
    <lineage>
        <taxon>Bacteria</taxon>
        <taxon>Pseudomonadati</taxon>
        <taxon>Pseudomonadota</taxon>
        <taxon>Alphaproteobacteria</taxon>
        <taxon>Sphingomonadales</taxon>
        <taxon>Erythrobacteraceae</taxon>
        <taxon>Erythrobacter/Porphyrobacter group</taxon>
        <taxon>Erythrobacter</taxon>
    </lineage>
</organism>
<evidence type="ECO:0000313" key="1">
    <source>
        <dbReference type="EMBL" id="KEO91401.1"/>
    </source>
</evidence>
<keyword evidence="2" id="KW-1185">Reference proteome</keyword>
<evidence type="ECO:0000313" key="2">
    <source>
        <dbReference type="Proteomes" id="UP000027647"/>
    </source>
</evidence>
<reference evidence="1 2" key="1">
    <citation type="submission" date="2014-04" db="EMBL/GenBank/DDBJ databases">
        <title>A comprehensive comparison of genomes of Erythrobacter spp. strains.</title>
        <authorList>
            <person name="Zheng Q."/>
        </authorList>
    </citation>
    <scope>NUCLEOTIDE SEQUENCE [LARGE SCALE GENOMIC DNA]</scope>
    <source>
        <strain evidence="1 2">DSM 6997</strain>
    </source>
</reference>
<dbReference type="STRING" id="1044.EH31_01685"/>
<dbReference type="RefSeq" id="WP_051698853.1">
    <property type="nucleotide sequence ID" value="NZ_JMIW01000001.1"/>
</dbReference>
<dbReference type="eggNOG" id="ENOG5032VVI">
    <property type="taxonomic scope" value="Bacteria"/>
</dbReference>
<dbReference type="Proteomes" id="UP000027647">
    <property type="component" value="Unassembled WGS sequence"/>
</dbReference>
<dbReference type="EMBL" id="JMIW01000001">
    <property type="protein sequence ID" value="KEO91401.1"/>
    <property type="molecule type" value="Genomic_DNA"/>
</dbReference>
<proteinExistence type="predicted"/>
<evidence type="ECO:0008006" key="3">
    <source>
        <dbReference type="Google" id="ProtNLM"/>
    </source>
</evidence>
<name>A0A074M9C1_ERYLO</name>
<sequence length="176" mass="19250">MKPLMLHNSCDLGPIRSVTAEVKDTDVGCEARFRLEGGVDRIKIPAAAPSVRTDDLWKTTCFEIFWQPVGGTYYREFNLSPSGRWAAYDFDNFREGMRDAPVDAISLSVAQGSSNGVGELELIATIASELPTPAQVALNAIVEHEDGSLQFWALAFAPGKAEFHSEACRQWVLGGE</sequence>
<comment type="caution">
    <text evidence="1">The sequence shown here is derived from an EMBL/GenBank/DDBJ whole genome shotgun (WGS) entry which is preliminary data.</text>
</comment>
<accession>A0A074M9C1</accession>